<feature type="domain" description="Chitin-binding type-2" evidence="1">
    <location>
        <begin position="18"/>
        <end position="76"/>
    </location>
</feature>
<dbReference type="Gene3D" id="2.170.140.10">
    <property type="entry name" value="Chitin binding domain"/>
    <property type="match status" value="1"/>
</dbReference>
<accession>A0A8B6FV53</accession>
<name>A0A8B6FV53_MYTGA</name>
<organism evidence="2 3">
    <name type="scientific">Mytilus galloprovincialis</name>
    <name type="common">Mediterranean mussel</name>
    <dbReference type="NCBI Taxonomy" id="29158"/>
    <lineage>
        <taxon>Eukaryota</taxon>
        <taxon>Metazoa</taxon>
        <taxon>Spiralia</taxon>
        <taxon>Lophotrochozoa</taxon>
        <taxon>Mollusca</taxon>
        <taxon>Bivalvia</taxon>
        <taxon>Autobranchia</taxon>
        <taxon>Pteriomorphia</taxon>
        <taxon>Mytilida</taxon>
        <taxon>Mytiloidea</taxon>
        <taxon>Mytilidae</taxon>
        <taxon>Mytilinae</taxon>
        <taxon>Mytilus</taxon>
    </lineage>
</organism>
<gene>
    <name evidence="2" type="ORF">MGAL_10B021402</name>
</gene>
<dbReference type="GO" id="GO:0008061">
    <property type="term" value="F:chitin binding"/>
    <property type="evidence" value="ECO:0007669"/>
    <property type="project" value="InterPro"/>
</dbReference>
<dbReference type="EMBL" id="UYJE01007547">
    <property type="protein sequence ID" value="VDI55803.1"/>
    <property type="molecule type" value="Genomic_DNA"/>
</dbReference>
<dbReference type="SMART" id="SM00494">
    <property type="entry name" value="ChtBD2"/>
    <property type="match status" value="2"/>
</dbReference>
<reference evidence="2" key="1">
    <citation type="submission" date="2018-11" db="EMBL/GenBank/DDBJ databases">
        <authorList>
            <person name="Alioto T."/>
            <person name="Alioto T."/>
        </authorList>
    </citation>
    <scope>NUCLEOTIDE SEQUENCE</scope>
</reference>
<dbReference type="OrthoDB" id="6020543at2759"/>
<dbReference type="InterPro" id="IPR002557">
    <property type="entry name" value="Chitin-bd_dom"/>
</dbReference>
<dbReference type="SUPFAM" id="SSF57625">
    <property type="entry name" value="Invertebrate chitin-binding proteins"/>
    <property type="match status" value="2"/>
</dbReference>
<keyword evidence="3" id="KW-1185">Reference proteome</keyword>
<proteinExistence type="predicted"/>
<evidence type="ECO:0000313" key="2">
    <source>
        <dbReference type="EMBL" id="VDI55803.1"/>
    </source>
</evidence>
<dbReference type="Pfam" id="PF01607">
    <property type="entry name" value="CBM_14"/>
    <property type="match status" value="2"/>
</dbReference>
<evidence type="ECO:0000313" key="3">
    <source>
        <dbReference type="Proteomes" id="UP000596742"/>
    </source>
</evidence>
<dbReference type="GO" id="GO:0005576">
    <property type="term" value="C:extracellular region"/>
    <property type="evidence" value="ECO:0007669"/>
    <property type="project" value="InterPro"/>
</dbReference>
<dbReference type="Proteomes" id="UP000596742">
    <property type="component" value="Unassembled WGS sequence"/>
</dbReference>
<dbReference type="AlphaFoldDB" id="A0A8B6FV53"/>
<protein>
    <recommendedName>
        <fullName evidence="1">Chitin-binding type-2 domain-containing protein</fullName>
    </recommendedName>
</protein>
<comment type="caution">
    <text evidence="2">The sequence shown here is derived from an EMBL/GenBank/DDBJ whole genome shotgun (WGS) entry which is preliminary data.</text>
</comment>
<dbReference type="PROSITE" id="PS50940">
    <property type="entry name" value="CHIT_BIND_II"/>
    <property type="match status" value="2"/>
</dbReference>
<feature type="domain" description="Chitin-binding type-2" evidence="1">
    <location>
        <begin position="77"/>
        <end position="132"/>
    </location>
</feature>
<sequence>MYAFKVFDRSCYIADKFGGICNKRTIYNGWGYKPTPGTCDQFYQCDEEGVPHQQSCAAGTFYDGNECRHAEKVHCSYDPCQRKPHGYSYADGQSCYGYFVCIGGRSKYLTCSNGFYFNAHKKSCHSDPTCFKDNLKRRSTVTRMVTRKQHTPKTTPGPQMILAAYSK</sequence>
<evidence type="ECO:0000259" key="1">
    <source>
        <dbReference type="PROSITE" id="PS50940"/>
    </source>
</evidence>
<dbReference type="InterPro" id="IPR036508">
    <property type="entry name" value="Chitin-bd_dom_sf"/>
</dbReference>